<keyword evidence="3" id="KW-0614">Plasmid</keyword>
<organism evidence="3 4">
    <name type="scientific">Falsirhodobacter algicola</name>
    <dbReference type="NCBI Taxonomy" id="2692330"/>
    <lineage>
        <taxon>Bacteria</taxon>
        <taxon>Pseudomonadati</taxon>
        <taxon>Pseudomonadota</taxon>
        <taxon>Alphaproteobacteria</taxon>
        <taxon>Rhodobacterales</taxon>
        <taxon>Paracoccaceae</taxon>
        <taxon>Falsirhodobacter</taxon>
    </lineage>
</organism>
<feature type="chain" id="PRO_5035323906" evidence="2">
    <location>
        <begin position="24"/>
        <end position="103"/>
    </location>
</feature>
<sequence>MNTRTFLVAAMMGGFALAGGVHAQEQRPPQPDLSAAAAKMGVPKKALEGCMPGPKGEKTASAEQRPARPDAAKVTACLGKAGYSVKKADVEAGLKAAAPAPRS</sequence>
<geneLocation type="plasmid" evidence="3 4">
    <name>unnamed1</name>
</geneLocation>
<dbReference type="KEGG" id="fap:GR316_11510"/>
<evidence type="ECO:0000256" key="2">
    <source>
        <dbReference type="SAM" id="SignalP"/>
    </source>
</evidence>
<reference evidence="3" key="1">
    <citation type="submission" date="2020-01" db="EMBL/GenBank/DDBJ databases">
        <authorList>
            <person name="Yang Y."/>
            <person name="Kwon Y.M."/>
        </authorList>
    </citation>
    <scope>NUCLEOTIDE SEQUENCE</scope>
    <source>
        <strain evidence="3">PG104</strain>
        <plasmid evidence="3">unnamed1</plasmid>
    </source>
</reference>
<dbReference type="EMBL" id="CP047290">
    <property type="protein sequence ID" value="QUS37014.1"/>
    <property type="molecule type" value="Genomic_DNA"/>
</dbReference>
<protein>
    <submittedName>
        <fullName evidence="3">Uncharacterized protein</fullName>
    </submittedName>
</protein>
<dbReference type="AlphaFoldDB" id="A0A8J8MUY3"/>
<feature type="signal peptide" evidence="2">
    <location>
        <begin position="1"/>
        <end position="23"/>
    </location>
</feature>
<name>A0A8J8MUY3_9RHOB</name>
<proteinExistence type="predicted"/>
<feature type="compositionally biased region" description="Basic and acidic residues" evidence="1">
    <location>
        <begin position="55"/>
        <end position="70"/>
    </location>
</feature>
<feature type="region of interest" description="Disordered" evidence="1">
    <location>
        <begin position="50"/>
        <end position="70"/>
    </location>
</feature>
<accession>A0A8J8MUY3</accession>
<keyword evidence="4" id="KW-1185">Reference proteome</keyword>
<dbReference type="RefSeq" id="WP_211785293.1">
    <property type="nucleotide sequence ID" value="NZ_CP047290.1"/>
</dbReference>
<keyword evidence="2" id="KW-0732">Signal</keyword>
<gene>
    <name evidence="3" type="ORF">GR316_11510</name>
</gene>
<evidence type="ECO:0000256" key="1">
    <source>
        <dbReference type="SAM" id="MobiDB-lite"/>
    </source>
</evidence>
<evidence type="ECO:0000313" key="4">
    <source>
        <dbReference type="Proteomes" id="UP000679284"/>
    </source>
</evidence>
<dbReference type="Proteomes" id="UP000679284">
    <property type="component" value="Plasmid unnamed1"/>
</dbReference>
<evidence type="ECO:0000313" key="3">
    <source>
        <dbReference type="EMBL" id="QUS37014.1"/>
    </source>
</evidence>